<protein>
    <submittedName>
        <fullName evidence="2">Uncharacterized protein</fullName>
    </submittedName>
</protein>
<feature type="region of interest" description="Disordered" evidence="1">
    <location>
        <begin position="48"/>
        <end position="74"/>
    </location>
</feature>
<proteinExistence type="predicted"/>
<evidence type="ECO:0000256" key="1">
    <source>
        <dbReference type="SAM" id="MobiDB-lite"/>
    </source>
</evidence>
<evidence type="ECO:0000313" key="3">
    <source>
        <dbReference type="Proteomes" id="UP000182938"/>
    </source>
</evidence>
<dbReference type="KEGG" id="jte:ASJ30_12100"/>
<organism evidence="2 3">
    <name type="scientific">Janibacter indicus</name>
    <dbReference type="NCBI Taxonomy" id="857417"/>
    <lineage>
        <taxon>Bacteria</taxon>
        <taxon>Bacillati</taxon>
        <taxon>Actinomycetota</taxon>
        <taxon>Actinomycetes</taxon>
        <taxon>Micrococcales</taxon>
        <taxon>Intrasporangiaceae</taxon>
        <taxon>Janibacter</taxon>
    </lineage>
</organism>
<reference evidence="2 3" key="1">
    <citation type="submission" date="2015-11" db="EMBL/GenBank/DDBJ databases">
        <authorList>
            <person name="Zhang Y."/>
            <person name="Guo Z."/>
        </authorList>
    </citation>
    <scope>NUCLEOTIDE SEQUENCE [LARGE SCALE GENOMIC DNA]</scope>
    <source>
        <strain evidence="2 3">YFY001</strain>
    </source>
</reference>
<dbReference type="AlphaFoldDB" id="A0A1L3MIC8"/>
<gene>
    <name evidence="2" type="ORF">ASJ30_12100</name>
</gene>
<evidence type="ECO:0000313" key="2">
    <source>
        <dbReference type="EMBL" id="APH02177.1"/>
    </source>
</evidence>
<name>A0A1L3MIC8_9MICO</name>
<keyword evidence="3" id="KW-1185">Reference proteome</keyword>
<dbReference type="EMBL" id="CP013290">
    <property type="protein sequence ID" value="APH02177.1"/>
    <property type="molecule type" value="Genomic_DNA"/>
</dbReference>
<sequence length="74" mass="8007">MTDEGFGDVNFSFGGSDTPGTCTAAVVRGRTLTGTDCTPQAVREASGMELLLSRRGRTRPRLSPSARSRHQHRE</sequence>
<dbReference type="Proteomes" id="UP000182938">
    <property type="component" value="Chromosome"/>
</dbReference>
<feature type="region of interest" description="Disordered" evidence="1">
    <location>
        <begin position="1"/>
        <end position="20"/>
    </location>
</feature>
<accession>A0A1L3MIC8</accession>